<dbReference type="OrthoDB" id="330772at2759"/>
<organism evidence="11 12">
    <name type="scientific">Ceratopteris richardii</name>
    <name type="common">Triangle waterfern</name>
    <dbReference type="NCBI Taxonomy" id="49495"/>
    <lineage>
        <taxon>Eukaryota</taxon>
        <taxon>Viridiplantae</taxon>
        <taxon>Streptophyta</taxon>
        <taxon>Embryophyta</taxon>
        <taxon>Tracheophyta</taxon>
        <taxon>Polypodiopsida</taxon>
        <taxon>Polypodiidae</taxon>
        <taxon>Polypodiales</taxon>
        <taxon>Pteridineae</taxon>
        <taxon>Pteridaceae</taxon>
        <taxon>Parkerioideae</taxon>
        <taxon>Ceratopteris</taxon>
    </lineage>
</organism>
<dbReference type="GO" id="GO:0006397">
    <property type="term" value="P:mRNA processing"/>
    <property type="evidence" value="ECO:0007669"/>
    <property type="project" value="UniProtKB-KW"/>
</dbReference>
<comment type="subcellular location">
    <subcellularLocation>
        <location evidence="1">Nucleus</location>
    </subcellularLocation>
</comment>
<comment type="similarity">
    <text evidence="2">Belongs to the pinin family.</text>
</comment>
<name>A0A8T2UFA3_CERRI</name>
<protein>
    <recommendedName>
        <fullName evidence="10">Pinin/SDK/MemA protein domain-containing protein</fullName>
    </recommendedName>
</protein>
<evidence type="ECO:0000256" key="8">
    <source>
        <dbReference type="SAM" id="Coils"/>
    </source>
</evidence>
<feature type="compositionally biased region" description="Basic and acidic residues" evidence="9">
    <location>
        <begin position="85"/>
        <end position="95"/>
    </location>
</feature>
<dbReference type="InterPro" id="IPR006786">
    <property type="entry name" value="Pinin_SDK_MemA"/>
</dbReference>
<dbReference type="Proteomes" id="UP000825935">
    <property type="component" value="Chromosome 7"/>
</dbReference>
<evidence type="ECO:0000313" key="12">
    <source>
        <dbReference type="Proteomes" id="UP000825935"/>
    </source>
</evidence>
<feature type="region of interest" description="Disordered" evidence="9">
    <location>
        <begin position="21"/>
        <end position="140"/>
    </location>
</feature>
<evidence type="ECO:0000256" key="2">
    <source>
        <dbReference type="ARBA" id="ARBA00010386"/>
    </source>
</evidence>
<dbReference type="GO" id="GO:0008380">
    <property type="term" value="P:RNA splicing"/>
    <property type="evidence" value="ECO:0007669"/>
    <property type="project" value="UniProtKB-KW"/>
</dbReference>
<evidence type="ECO:0000256" key="4">
    <source>
        <dbReference type="ARBA" id="ARBA00023015"/>
    </source>
</evidence>
<feature type="coiled-coil region" evidence="8">
    <location>
        <begin position="207"/>
        <end position="238"/>
    </location>
</feature>
<keyword evidence="12" id="KW-1185">Reference proteome</keyword>
<evidence type="ECO:0000256" key="7">
    <source>
        <dbReference type="ARBA" id="ARBA00023242"/>
    </source>
</evidence>
<dbReference type="AlphaFoldDB" id="A0A8T2UFA3"/>
<gene>
    <name evidence="11" type="ORF">KP509_07G024200</name>
</gene>
<evidence type="ECO:0000256" key="3">
    <source>
        <dbReference type="ARBA" id="ARBA00022664"/>
    </source>
</evidence>
<evidence type="ECO:0000256" key="9">
    <source>
        <dbReference type="SAM" id="MobiDB-lite"/>
    </source>
</evidence>
<evidence type="ECO:0000259" key="10">
    <source>
        <dbReference type="Pfam" id="PF04696"/>
    </source>
</evidence>
<feature type="compositionally biased region" description="Basic and acidic residues" evidence="9">
    <location>
        <begin position="392"/>
        <end position="404"/>
    </location>
</feature>
<dbReference type="PANTHER" id="PTHR12707">
    <property type="entry name" value="PINN"/>
    <property type="match status" value="1"/>
</dbReference>
<evidence type="ECO:0000256" key="6">
    <source>
        <dbReference type="ARBA" id="ARBA00023187"/>
    </source>
</evidence>
<evidence type="ECO:0000256" key="1">
    <source>
        <dbReference type="ARBA" id="ARBA00004123"/>
    </source>
</evidence>
<feature type="compositionally biased region" description="Acidic residues" evidence="9">
    <location>
        <begin position="372"/>
        <end position="389"/>
    </location>
</feature>
<keyword evidence="6" id="KW-0508">mRNA splicing</keyword>
<dbReference type="EMBL" id="CM035412">
    <property type="protein sequence ID" value="KAH7432473.1"/>
    <property type="molecule type" value="Genomic_DNA"/>
</dbReference>
<dbReference type="Pfam" id="PF04696">
    <property type="entry name" value="Pinin_SDK_memA"/>
    <property type="match status" value="1"/>
</dbReference>
<keyword evidence="5" id="KW-0804">Transcription</keyword>
<keyword evidence="3" id="KW-0507">mRNA processing</keyword>
<accession>A0A8T2UFA3</accession>
<comment type="caution">
    <text evidence="11">The sequence shown here is derived from an EMBL/GenBank/DDBJ whole genome shotgun (WGS) entry which is preliminary data.</text>
</comment>
<keyword evidence="8" id="KW-0175">Coiled coil</keyword>
<feature type="coiled-coil region" evidence="8">
    <location>
        <begin position="289"/>
        <end position="346"/>
    </location>
</feature>
<keyword evidence="4" id="KW-0805">Transcription regulation</keyword>
<reference evidence="11" key="1">
    <citation type="submission" date="2021-08" db="EMBL/GenBank/DDBJ databases">
        <title>WGS assembly of Ceratopteris richardii.</title>
        <authorList>
            <person name="Marchant D.B."/>
            <person name="Chen G."/>
            <person name="Jenkins J."/>
            <person name="Shu S."/>
            <person name="Leebens-Mack J."/>
            <person name="Grimwood J."/>
            <person name="Schmutz J."/>
            <person name="Soltis P."/>
            <person name="Soltis D."/>
            <person name="Chen Z.-H."/>
        </authorList>
    </citation>
    <scope>NUCLEOTIDE SEQUENCE</scope>
    <source>
        <strain evidence="11">Whitten #5841</strain>
        <tissue evidence="11">Leaf</tissue>
    </source>
</reference>
<evidence type="ECO:0000256" key="5">
    <source>
        <dbReference type="ARBA" id="ARBA00023163"/>
    </source>
</evidence>
<feature type="compositionally biased region" description="Basic and acidic residues" evidence="9">
    <location>
        <begin position="21"/>
        <end position="34"/>
    </location>
</feature>
<proteinExistence type="inferred from homology"/>
<sequence>MAATEKSAEQLQREIDELYRRKREITERLRDPRGLRRGMPYGRNPGLAGGRTGPVQRGLIRRLEEESLEDQPPPKKRISSTIVKVNDEKLEKPDVEVPNEDVENSSADKKESKVSGQGSAQADIEEGEVDRRRSGSRFPFLARRDSRRNFKDFDQAAEPVPRVLTKEENPNLAKRNRRMFGALLGTLQRFVAEDEQLSSSEAFTRRSDSLRRAELKAQEESERLRQREREERAEKRRRDLSLRARIAAKAEEKQLELLFIHWTEHQSKLSKFLRTTAEPPIYYIPANFTEEMQKVLDDQQKDFEEWKKNRREELTKYQKDLTEWHLTNVEAEIERWNNRRNAAKLAVSEGTEKGSEEAAIGEGPQQHIEKVQDEEDEVEEDFMADDDILGVDQKDQEGDREARGVVEYGTADDDAHVR</sequence>
<feature type="region of interest" description="Disordered" evidence="9">
    <location>
        <begin position="348"/>
        <end position="418"/>
    </location>
</feature>
<feature type="domain" description="Pinin/SDK/MemA protein" evidence="10">
    <location>
        <begin position="173"/>
        <end position="301"/>
    </location>
</feature>
<dbReference type="InterPro" id="IPR039853">
    <property type="entry name" value="Pinin"/>
</dbReference>
<dbReference type="GO" id="GO:0071013">
    <property type="term" value="C:catalytic step 2 spliceosome"/>
    <property type="evidence" value="ECO:0007669"/>
    <property type="project" value="TreeGrafter"/>
</dbReference>
<evidence type="ECO:0000313" key="11">
    <source>
        <dbReference type="EMBL" id="KAH7432473.1"/>
    </source>
</evidence>
<dbReference type="PANTHER" id="PTHR12707:SF0">
    <property type="entry name" value="PININ"/>
    <property type="match status" value="1"/>
</dbReference>
<keyword evidence="7" id="KW-0539">Nucleus</keyword>
<dbReference type="OMA" id="WKANRRQ"/>